<evidence type="ECO:0000313" key="1">
    <source>
        <dbReference type="EMBL" id="RHE13253.1"/>
    </source>
</evidence>
<dbReference type="Proteomes" id="UP000284644">
    <property type="component" value="Unassembled WGS sequence"/>
</dbReference>
<proteinExistence type="predicted"/>
<dbReference type="EMBL" id="QSJW01000004">
    <property type="protein sequence ID" value="RHE13253.1"/>
    <property type="molecule type" value="Genomic_DNA"/>
</dbReference>
<organism evidence="1 2">
    <name type="scientific">Blautia obeum</name>
    <dbReference type="NCBI Taxonomy" id="40520"/>
    <lineage>
        <taxon>Bacteria</taxon>
        <taxon>Bacillati</taxon>
        <taxon>Bacillota</taxon>
        <taxon>Clostridia</taxon>
        <taxon>Lachnospirales</taxon>
        <taxon>Lachnospiraceae</taxon>
        <taxon>Blautia</taxon>
    </lineage>
</organism>
<comment type="caution">
    <text evidence="1">The sequence shown here is derived from an EMBL/GenBank/DDBJ whole genome shotgun (WGS) entry which is preliminary data.</text>
</comment>
<protein>
    <submittedName>
        <fullName evidence="1">Uncharacterized protein</fullName>
    </submittedName>
</protein>
<name>A0A414I948_9FIRM</name>
<reference evidence="1 2" key="1">
    <citation type="submission" date="2018-08" db="EMBL/GenBank/DDBJ databases">
        <title>A genome reference for cultivated species of the human gut microbiota.</title>
        <authorList>
            <person name="Zou Y."/>
            <person name="Xue W."/>
            <person name="Luo G."/>
        </authorList>
    </citation>
    <scope>NUCLEOTIDE SEQUENCE [LARGE SCALE GENOMIC DNA]</scope>
    <source>
        <strain evidence="1 2">AM29-25AC</strain>
    </source>
</reference>
<gene>
    <name evidence="1" type="ORF">DW767_07845</name>
</gene>
<accession>A0A414I948</accession>
<dbReference type="AlphaFoldDB" id="A0A414I948"/>
<evidence type="ECO:0000313" key="2">
    <source>
        <dbReference type="Proteomes" id="UP000284644"/>
    </source>
</evidence>
<sequence>MIEIISVKDIKDATPEELANLRRKGLLPAEETRRISGRPLSPYERTRAQVAATGNRWAMENFIATHS</sequence>
<dbReference type="RefSeq" id="WP_118045288.1">
    <property type="nucleotide sequence ID" value="NZ_QSJW01000004.1"/>
</dbReference>